<evidence type="ECO:0000313" key="1">
    <source>
        <dbReference type="EMBL" id="AYV78777.1"/>
    </source>
</evidence>
<gene>
    <name evidence="1" type="ORF">Edafosvirus32_8</name>
</gene>
<protein>
    <recommendedName>
        <fullName evidence="2">Thioredoxin</fullName>
    </recommendedName>
</protein>
<accession>A0A3G4ZV45</accession>
<name>A0A3G4ZV45_9VIRU</name>
<reference evidence="1" key="1">
    <citation type="submission" date="2018-10" db="EMBL/GenBank/DDBJ databases">
        <title>Hidden diversity of soil giant viruses.</title>
        <authorList>
            <person name="Schulz F."/>
            <person name="Alteio L."/>
            <person name="Goudeau D."/>
            <person name="Ryan E.M."/>
            <person name="Malmstrom R.R."/>
            <person name="Blanchard J."/>
            <person name="Woyke T."/>
        </authorList>
    </citation>
    <scope>NUCLEOTIDE SEQUENCE</scope>
    <source>
        <strain evidence="1">EDV1</strain>
    </source>
</reference>
<proteinExistence type="predicted"/>
<sequence>MNRSNILFYSRKCNTCTNLMQILTNENLLGFFKLFCVDDHLNNLPPHIKRVPTMIVNDIDKPLEVAETFKWIERVKFIRQKNTQNTQNTIIKNIENKKIMNTTNSGPLAFYKQEMQGVSDTFGYTTVDIDQPHNYYKYDVSDKDIIFTAKEKTAMSEREQIEKLNKVLNERDIEEGDNAMKFKKEQLDAVIHTEQEKLMNNQ</sequence>
<evidence type="ECO:0008006" key="2">
    <source>
        <dbReference type="Google" id="ProtNLM"/>
    </source>
</evidence>
<dbReference type="EMBL" id="MK072097">
    <property type="protein sequence ID" value="AYV78777.1"/>
    <property type="molecule type" value="Genomic_DNA"/>
</dbReference>
<organism evidence="1">
    <name type="scientific">Edafosvirus sp</name>
    <dbReference type="NCBI Taxonomy" id="2487765"/>
    <lineage>
        <taxon>Viruses</taxon>
        <taxon>Varidnaviria</taxon>
        <taxon>Bamfordvirae</taxon>
        <taxon>Nucleocytoviricota</taxon>
        <taxon>Megaviricetes</taxon>
        <taxon>Imitervirales</taxon>
        <taxon>Mimiviridae</taxon>
        <taxon>Klosneuvirinae</taxon>
    </lineage>
</organism>